<keyword evidence="5" id="KW-1185">Reference proteome</keyword>
<dbReference type="Pfam" id="PF07916">
    <property type="entry name" value="TraG_N"/>
    <property type="match status" value="1"/>
</dbReference>
<keyword evidence="4" id="KW-0614">Plasmid</keyword>
<keyword evidence="2" id="KW-1133">Transmembrane helix</keyword>
<evidence type="ECO:0000256" key="2">
    <source>
        <dbReference type="SAM" id="Phobius"/>
    </source>
</evidence>
<feature type="transmembrane region" description="Helical" evidence="2">
    <location>
        <begin position="377"/>
        <end position="396"/>
    </location>
</feature>
<proteinExistence type="predicted"/>
<evidence type="ECO:0000313" key="4">
    <source>
        <dbReference type="EMBL" id="USQ15585.1"/>
    </source>
</evidence>
<geneLocation type="plasmid" evidence="4 5">
    <name>pLlyPCM2298_2</name>
</geneLocation>
<evidence type="ECO:0000259" key="3">
    <source>
        <dbReference type="Pfam" id="PF07916"/>
    </source>
</evidence>
<keyword evidence="2" id="KW-0472">Membrane</keyword>
<feature type="transmembrane region" description="Helical" evidence="2">
    <location>
        <begin position="31"/>
        <end position="49"/>
    </location>
</feature>
<dbReference type="EMBL" id="CP071529">
    <property type="protein sequence ID" value="USQ15585.1"/>
    <property type="molecule type" value="Genomic_DNA"/>
</dbReference>
<feature type="transmembrane region" description="Helical" evidence="2">
    <location>
        <begin position="416"/>
        <end position="439"/>
    </location>
</feature>
<name>A0ABY4YD85_9GAMM</name>
<dbReference type="InterPro" id="IPR012931">
    <property type="entry name" value="TraG_N_Proteobacteria"/>
</dbReference>
<feature type="compositionally biased region" description="Basic and acidic residues" evidence="1">
    <location>
        <begin position="929"/>
        <end position="939"/>
    </location>
</feature>
<protein>
    <submittedName>
        <fullName evidence="4">Conjugal transfer mating pair stabilization protein TraG</fullName>
    </submittedName>
</protein>
<dbReference type="RefSeq" id="WP_252582820.1">
    <property type="nucleotide sequence ID" value="NZ_CP071529.1"/>
</dbReference>
<keyword evidence="2" id="KW-0812">Transmembrane</keyword>
<feature type="transmembrane region" description="Helical" evidence="2">
    <location>
        <begin position="56"/>
        <end position="74"/>
    </location>
</feature>
<organism evidence="4 5">
    <name type="scientific">Legionella lytica</name>
    <dbReference type="NCBI Taxonomy" id="96232"/>
    <lineage>
        <taxon>Bacteria</taxon>
        <taxon>Pseudomonadati</taxon>
        <taxon>Pseudomonadota</taxon>
        <taxon>Gammaproteobacteria</taxon>
        <taxon>Legionellales</taxon>
        <taxon>Legionellaceae</taxon>
        <taxon>Legionella</taxon>
    </lineage>
</organism>
<evidence type="ECO:0000256" key="1">
    <source>
        <dbReference type="SAM" id="MobiDB-lite"/>
    </source>
</evidence>
<dbReference type="NCBIfam" id="NF010295">
    <property type="entry name" value="PRK13735.1"/>
    <property type="match status" value="1"/>
</dbReference>
<feature type="transmembrane region" description="Helical" evidence="2">
    <location>
        <begin position="94"/>
        <end position="113"/>
    </location>
</feature>
<evidence type="ECO:0000313" key="5">
    <source>
        <dbReference type="Proteomes" id="UP001057474"/>
    </source>
</evidence>
<sequence length="939" mass="102969">MVTIHVLACGELFELVLNALAAFLKQDSFEGLLRITALAGIIMVSAGFLKARDPMIFARWFVAYLLCTNVVILPKTTVEIEDITAQKVKLVDNVPVVFALTASLITTVGYGLAQTYDMLMSIPIGNRNPMPQELLYTRTGALFGSRLVQTATSFRITDPVLKEEMNDYFRVCVVGDIRINRKYSVGELSESKDIWNLISAKASPLRMIQVGDKLVTCKEAASEKGTYSLRKKLEQEINRAYKIFGVSLFGKPQNTTYQNLFETHLKSSFEYYQGLTDTSSNIFLQSMMINAMRDGIGNYQAFTDATAGVVNQQFSKSQVQHRWSWQAMEHKALWILPIMHTCLTMLLFGVFPLILVLTSLPNGIKILSGYLQFFISLQFWPVMFAILNVGMTAYGASSSSEFGQFSMVNLDKIDELHADVAGTCGFIMMMIPFISLGFVTNFSGAFNNLATSMMSHMQGSSMSAASEAASGSFSIGQTSFYNTNANNMSANKHDSNWTHLHGMRTEQMGSGVLKTVTGSGETVFDMGPGMSRNAVSINSSDGLSASLNDAYEQTTQAARNQAAHYQTALSNAAHRGLQLSQLSGHDLRLGDGVSQSDSGQFSKALSTMKHIAEDVASRTGVSTEEAYSRLISNGIGGHAGVRSDSSLAGKVIKYGTGFSAGVDAHVKAEGSSSDSARSHSGADASISARQAQDFNNAMNYVKNFAQTHHFDESHSTAASLSSQLGADLRDAQTASHSYDASMAKSQRISQAKSYVESHGSQITTDLNQAFPKYVEQRVGQSQRDELFSHPGDSQSLHQLNTLGQDFIAQRRDALISEFGGAQHKDEVHAYYAKENNRLEGKEHELATQYHGNSNRMGQSASTLDLGVDSQKAHELQQQVGHNVLQKQVQIDQGNQRMTEQHEVIAHETQTTVMGGREEAKKNTLNPKNWLKENQLHPKE</sequence>
<feature type="domain" description="TraG N-terminal Proteobacteria" evidence="3">
    <location>
        <begin position="3"/>
        <end position="460"/>
    </location>
</feature>
<gene>
    <name evidence="4" type="primary">traG</name>
    <name evidence="4" type="ORF">J2N86_15675</name>
</gene>
<dbReference type="Proteomes" id="UP001057474">
    <property type="component" value="Plasmid pLlyPCM2298_2"/>
</dbReference>
<feature type="region of interest" description="Disordered" evidence="1">
    <location>
        <begin position="910"/>
        <end position="939"/>
    </location>
</feature>
<reference evidence="4" key="1">
    <citation type="submission" date="2021-03" db="EMBL/GenBank/DDBJ databases">
        <title>Legionella lytica PCM 2298.</title>
        <authorList>
            <person name="Koper P."/>
        </authorList>
    </citation>
    <scope>NUCLEOTIDE SEQUENCE</scope>
    <source>
        <strain evidence="4">PCM 2298</strain>
        <plasmid evidence="4">pLlyPCM2298_2</plasmid>
    </source>
</reference>
<accession>A0ABY4YD85</accession>
<feature type="transmembrane region" description="Helical" evidence="2">
    <location>
        <begin position="332"/>
        <end position="357"/>
    </location>
</feature>